<dbReference type="PANTHER" id="PTHR43757:SF11">
    <property type="entry name" value="SARCOSINE DEHYDROGENASE"/>
    <property type="match status" value="1"/>
</dbReference>
<evidence type="ECO:0000259" key="5">
    <source>
        <dbReference type="Pfam" id="PF16350"/>
    </source>
</evidence>
<comment type="similarity">
    <text evidence="1">Belongs to the GcvT family.</text>
</comment>
<protein>
    <submittedName>
        <fullName evidence="6">4-methylaminobutanoate oxidase (Formaldehyde-forming)</fullName>
        <ecNumber evidence="6">1.5.3.19</ecNumber>
    </submittedName>
</protein>
<dbReference type="EC" id="1.5.3.19" evidence="6"/>
<dbReference type="SUPFAM" id="SSF51905">
    <property type="entry name" value="FAD/NAD(P)-binding domain"/>
    <property type="match status" value="1"/>
</dbReference>
<keyword evidence="6" id="KW-0560">Oxidoreductase</keyword>
<dbReference type="SUPFAM" id="SSF101790">
    <property type="entry name" value="Aminomethyltransferase beta-barrel domain"/>
    <property type="match status" value="1"/>
</dbReference>
<dbReference type="Pfam" id="PF16350">
    <property type="entry name" value="FAO_M"/>
    <property type="match status" value="1"/>
</dbReference>
<dbReference type="GO" id="GO:0102317">
    <property type="term" value="F:4-methylaminobutyrate oxidase (demethylating) activity"/>
    <property type="evidence" value="ECO:0007669"/>
    <property type="project" value="UniProtKB-EC"/>
</dbReference>
<dbReference type="Gene3D" id="3.50.50.60">
    <property type="entry name" value="FAD/NAD(P)-binding domain"/>
    <property type="match status" value="1"/>
</dbReference>
<evidence type="ECO:0000313" key="7">
    <source>
        <dbReference type="Proteomes" id="UP000194360"/>
    </source>
</evidence>
<dbReference type="InterPro" id="IPR029043">
    <property type="entry name" value="GcvT/YgfZ_C"/>
</dbReference>
<feature type="domain" description="FAD dependent oxidoreductase central" evidence="5">
    <location>
        <begin position="382"/>
        <end position="437"/>
    </location>
</feature>
<dbReference type="OrthoDB" id="2055370at2"/>
<dbReference type="SUPFAM" id="SSF54373">
    <property type="entry name" value="FAD-linked reductases, C-terminal domain"/>
    <property type="match status" value="1"/>
</dbReference>
<dbReference type="Gene3D" id="3.30.70.1400">
    <property type="entry name" value="Aminomethyltransferase beta-barrel domains"/>
    <property type="match status" value="1"/>
</dbReference>
<dbReference type="Gene3D" id="2.40.30.110">
    <property type="entry name" value="Aminomethyltransferase beta-barrel domains"/>
    <property type="match status" value="1"/>
</dbReference>
<dbReference type="InterPro" id="IPR032503">
    <property type="entry name" value="FAO_M"/>
</dbReference>
<dbReference type="Gene3D" id="3.30.9.10">
    <property type="entry name" value="D-Amino Acid Oxidase, subunit A, domain 2"/>
    <property type="match status" value="1"/>
</dbReference>
<organism evidence="6 7">
    <name type="scientific">Pseudonocardia autotrophica</name>
    <name type="common">Amycolata autotrophica</name>
    <name type="synonym">Nocardia autotrophica</name>
    <dbReference type="NCBI Taxonomy" id="2074"/>
    <lineage>
        <taxon>Bacteria</taxon>
        <taxon>Bacillati</taxon>
        <taxon>Actinomycetota</taxon>
        <taxon>Actinomycetes</taxon>
        <taxon>Pseudonocardiales</taxon>
        <taxon>Pseudonocardiaceae</taxon>
        <taxon>Pseudonocardia</taxon>
    </lineage>
</organism>
<dbReference type="InterPro" id="IPR027266">
    <property type="entry name" value="TrmE/GcvT-like"/>
</dbReference>
<evidence type="ECO:0000259" key="2">
    <source>
        <dbReference type="Pfam" id="PF01266"/>
    </source>
</evidence>
<accession>A0A1Y2MUU8</accession>
<dbReference type="InterPro" id="IPR013977">
    <property type="entry name" value="GcvT_C"/>
</dbReference>
<name>A0A1Y2MUU8_PSEAH</name>
<dbReference type="InterPro" id="IPR028896">
    <property type="entry name" value="GcvT/YgfZ/DmdA"/>
</dbReference>
<evidence type="ECO:0000313" key="6">
    <source>
        <dbReference type="EMBL" id="OSY38974.1"/>
    </source>
</evidence>
<dbReference type="PANTHER" id="PTHR43757">
    <property type="entry name" value="AMINOMETHYLTRANSFERASE"/>
    <property type="match status" value="1"/>
</dbReference>
<comment type="caution">
    <text evidence="6">The sequence shown here is derived from an EMBL/GenBank/DDBJ whole genome shotgun (WGS) entry which is preliminary data.</text>
</comment>
<dbReference type="STRING" id="2074.BG845_03846"/>
<keyword evidence="7" id="KW-1185">Reference proteome</keyword>
<sequence length="828" mass="89337">MSTTSRVVVIGAGIVGTNLADELTARGWTDVTVLDQGPLPLTGGSTSHAPGLVFQTTGSKTMTAFATYTVEKLKELGTPATAAGDWCFNQVGGLEVATTPQRLADLHRKQGWAISRGVPATVVGPDECARLHPLLDAGRILGGLHTPTDGLAKAARAVVVLARRAQERGAVFRGSTRVTGIAQAGGRVTGVQTDTGETIPADIVVCCAGFWGRELGKLVGMRVPLLPLAHQYARTGQVEALAGRNDELVEARLPILRHQDADLYYREHDDCIGIGSYAHRPMPVSLAELPEIGGGVTESAQPSMLPFTEEDFAQQWEQSRELLPALRSAKVETGFNGVFSFTPDGGPLIGESADVAGFWIAEAVWVTHSSGVARAVAQLLTDGRSELDLHGCDVHRFDEIETTDAYVDETAQQNFVEIYDVLHPLQPKLSPRDVRVSPFHARQRELGAVFLQAHAWERPHWYEANAGLVKELPQDWRPPSRDAWSAMFHSPVVAVEAWKTRTAVAMYDMTPLKRLEVSGPGACAFLDGLVTGKMDKSVGSVTYTLMLDEAGGVRSDLTVARLAQDSFQVGANSNLDLDHLRRALPADGGVRVRDITGGTCCIGVWGPLARDLVQPLSGDDFSHEGLKFFRAMPAHIAGIPVTAMRLSYVGELGWEIYTGAEYGQKLWDVLYAAGRPLGVVAAGRAAFNSLRLEKGYRSWGADMSTEHDPYEAGLGFAVRPGTKGDFVGRAAVQALDPEAITRRLTCLTVDDRRSVVLGHEVVHVDGEPAGYVTSAAYAHTLGTPVAYAWLPAWLPVGARVEIQYFDRLIPASVAAEPLFDPEMSRIRR</sequence>
<dbReference type="InterPro" id="IPR006076">
    <property type="entry name" value="FAD-dep_OxRdtase"/>
</dbReference>
<feature type="domain" description="Aminomethyltransferase C-terminal" evidence="4">
    <location>
        <begin position="742"/>
        <end position="820"/>
    </location>
</feature>
<dbReference type="Pfam" id="PF01266">
    <property type="entry name" value="DAO"/>
    <property type="match status" value="1"/>
</dbReference>
<evidence type="ECO:0000259" key="3">
    <source>
        <dbReference type="Pfam" id="PF01571"/>
    </source>
</evidence>
<dbReference type="InterPro" id="IPR036188">
    <property type="entry name" value="FAD/NAD-bd_sf"/>
</dbReference>
<dbReference type="Pfam" id="PF01571">
    <property type="entry name" value="GCV_T"/>
    <property type="match status" value="1"/>
</dbReference>
<feature type="domain" description="GCVT N-terminal" evidence="3">
    <location>
        <begin position="439"/>
        <end position="719"/>
    </location>
</feature>
<evidence type="ECO:0000259" key="4">
    <source>
        <dbReference type="Pfam" id="PF08669"/>
    </source>
</evidence>
<proteinExistence type="inferred from homology"/>
<dbReference type="Pfam" id="PF08669">
    <property type="entry name" value="GCV_T_C"/>
    <property type="match status" value="1"/>
</dbReference>
<gene>
    <name evidence="6" type="primary">mlr_2</name>
    <name evidence="6" type="ORF">BG845_03846</name>
</gene>
<dbReference type="Proteomes" id="UP000194360">
    <property type="component" value="Unassembled WGS sequence"/>
</dbReference>
<dbReference type="InterPro" id="IPR006222">
    <property type="entry name" value="GCVT_N"/>
</dbReference>
<evidence type="ECO:0000256" key="1">
    <source>
        <dbReference type="ARBA" id="ARBA00008609"/>
    </source>
</evidence>
<dbReference type="AlphaFoldDB" id="A0A1Y2MUU8"/>
<feature type="domain" description="FAD dependent oxidoreductase" evidence="2">
    <location>
        <begin position="6"/>
        <end position="379"/>
    </location>
</feature>
<dbReference type="SUPFAM" id="SSF103025">
    <property type="entry name" value="Folate-binding domain"/>
    <property type="match status" value="1"/>
</dbReference>
<dbReference type="Gene3D" id="3.30.1360.120">
    <property type="entry name" value="Probable tRNA modification gtpase trme, domain 1"/>
    <property type="match status" value="1"/>
</dbReference>
<dbReference type="RefSeq" id="WP_085914043.1">
    <property type="nucleotide sequence ID" value="NZ_AP018920.1"/>
</dbReference>
<reference evidence="6 7" key="1">
    <citation type="submission" date="2016-09" db="EMBL/GenBank/DDBJ databases">
        <title>Pseudonocardia autotrophica DSM535, a candidate organism with high potential of specific P450 cytochromes.</title>
        <authorList>
            <person name="Grumaz C."/>
            <person name="Vainshtein Y."/>
            <person name="Kirstahler P."/>
            <person name="Sohn K."/>
        </authorList>
    </citation>
    <scope>NUCLEOTIDE SEQUENCE [LARGE SCALE GENOMIC DNA]</scope>
    <source>
        <strain evidence="6 7">DSM 535</strain>
    </source>
</reference>
<dbReference type="EMBL" id="MIGB01000020">
    <property type="protein sequence ID" value="OSY38974.1"/>
    <property type="molecule type" value="Genomic_DNA"/>
</dbReference>